<dbReference type="AlphaFoldDB" id="A0AA90PB58"/>
<dbReference type="Proteomes" id="UP001178275">
    <property type="component" value="Unassembled WGS sequence"/>
</dbReference>
<protein>
    <submittedName>
        <fullName evidence="2">Uncharacterized protein</fullName>
    </submittedName>
</protein>
<dbReference type="SUPFAM" id="SSF55166">
    <property type="entry name" value="Hedgehog/DD-peptidase"/>
    <property type="match status" value="1"/>
</dbReference>
<dbReference type="EMBL" id="JAUUTW010000002">
    <property type="protein sequence ID" value="MDP1449987.1"/>
    <property type="molecule type" value="Genomic_DNA"/>
</dbReference>
<gene>
    <name evidence="2" type="ORF">Q8G36_02800</name>
</gene>
<dbReference type="RefSeq" id="WP_305158889.1">
    <property type="nucleotide sequence ID" value="NZ_JAUUTW010000002.1"/>
</dbReference>
<evidence type="ECO:0000313" key="3">
    <source>
        <dbReference type="Proteomes" id="UP001178275"/>
    </source>
</evidence>
<keyword evidence="1" id="KW-1133">Transmembrane helix</keyword>
<feature type="transmembrane region" description="Helical" evidence="1">
    <location>
        <begin position="12"/>
        <end position="33"/>
    </location>
</feature>
<reference evidence="2" key="1">
    <citation type="submission" date="2023-07" db="EMBL/GenBank/DDBJ databases">
        <title>Murine gut Bacillus species.</title>
        <authorList>
            <person name="Gutman E."/>
            <person name="Hashuel R."/>
            <person name="Litvak Y."/>
        </authorList>
    </citation>
    <scope>NUCLEOTIDE SEQUENCE</scope>
    <source>
        <strain evidence="2">RU293</strain>
    </source>
</reference>
<proteinExistence type="predicted"/>
<comment type="caution">
    <text evidence="2">The sequence shown here is derived from an EMBL/GenBank/DDBJ whole genome shotgun (WGS) entry which is preliminary data.</text>
</comment>
<dbReference type="Gene3D" id="3.30.1380.10">
    <property type="match status" value="1"/>
</dbReference>
<accession>A0AA90PB58</accession>
<evidence type="ECO:0000313" key="2">
    <source>
        <dbReference type="EMBL" id="MDP1449987.1"/>
    </source>
</evidence>
<keyword evidence="1" id="KW-0472">Membrane</keyword>
<organism evidence="2 3">
    <name type="scientific">Peribacillus frigoritolerans</name>
    <dbReference type="NCBI Taxonomy" id="450367"/>
    <lineage>
        <taxon>Bacteria</taxon>
        <taxon>Bacillati</taxon>
        <taxon>Bacillota</taxon>
        <taxon>Bacilli</taxon>
        <taxon>Bacillales</taxon>
        <taxon>Bacillaceae</taxon>
        <taxon>Peribacillus</taxon>
    </lineage>
</organism>
<evidence type="ECO:0000256" key="1">
    <source>
        <dbReference type="SAM" id="Phobius"/>
    </source>
</evidence>
<dbReference type="InterPro" id="IPR009045">
    <property type="entry name" value="Zn_M74/Hedgehog-like"/>
</dbReference>
<name>A0AA90PB58_9BACI</name>
<sequence length="75" mass="8191">MGIGMDPVVNGTILEVVILAYEAGIFLQITAGYRVSLNKMNCMNEAGRMIKPIVTYAREGQSLHNYGLTVVFCHG</sequence>
<keyword evidence="1" id="KW-0812">Transmembrane</keyword>